<dbReference type="NCBIfam" id="TIGR01245">
    <property type="entry name" value="trpD"/>
    <property type="match status" value="1"/>
</dbReference>
<evidence type="ECO:0000256" key="3">
    <source>
        <dbReference type="ARBA" id="ARBA00022822"/>
    </source>
</evidence>
<dbReference type="HAMAP" id="MF_00211">
    <property type="entry name" value="TrpD"/>
    <property type="match status" value="1"/>
</dbReference>
<comment type="caution">
    <text evidence="9">The sequence shown here is derived from an EMBL/GenBank/DDBJ whole genome shotgun (WGS) entry which is preliminary data.</text>
</comment>
<dbReference type="Gene3D" id="1.20.970.10">
    <property type="entry name" value="Transferase, Pyrimidine Nucleoside Phosphorylase, Chain C"/>
    <property type="match status" value="1"/>
</dbReference>
<dbReference type="GO" id="GO:0004048">
    <property type="term" value="F:anthranilate phosphoribosyltransferase activity"/>
    <property type="evidence" value="ECO:0007669"/>
    <property type="project" value="UniProtKB-EC"/>
</dbReference>
<evidence type="ECO:0000256" key="1">
    <source>
        <dbReference type="ARBA" id="ARBA00022676"/>
    </source>
</evidence>
<evidence type="ECO:0000256" key="6">
    <source>
        <dbReference type="SAM" id="MobiDB-lite"/>
    </source>
</evidence>
<feature type="binding site" evidence="5">
    <location>
        <position position="253"/>
    </location>
    <ligand>
        <name>Mg(2+)</name>
        <dbReference type="ChEBI" id="CHEBI:18420"/>
        <label>2</label>
    </ligand>
</feature>
<evidence type="ECO:0000256" key="2">
    <source>
        <dbReference type="ARBA" id="ARBA00022679"/>
    </source>
</evidence>
<keyword evidence="9" id="KW-0456">Lyase</keyword>
<feature type="binding site" evidence="5">
    <location>
        <position position="169"/>
    </location>
    <ligand>
        <name>anthranilate</name>
        <dbReference type="ChEBI" id="CHEBI:16567"/>
        <label>2</label>
    </ligand>
</feature>
<feature type="binding site" evidence="5">
    <location>
        <position position="83"/>
    </location>
    <ligand>
        <name>5-phospho-alpha-D-ribose 1-diphosphate</name>
        <dbReference type="ChEBI" id="CHEBI:58017"/>
    </ligand>
</feature>
<dbReference type="Pfam" id="PF02885">
    <property type="entry name" value="Glycos_trans_3N"/>
    <property type="match status" value="1"/>
</dbReference>
<feature type="binding site" evidence="5">
    <location>
        <begin position="111"/>
        <end position="119"/>
    </location>
    <ligand>
        <name>5-phospho-alpha-D-ribose 1-diphosphate</name>
        <dbReference type="ChEBI" id="CHEBI:58017"/>
    </ligand>
</feature>
<feature type="binding site" evidence="5">
    <location>
        <begin position="93"/>
        <end position="96"/>
    </location>
    <ligand>
        <name>5-phospho-alpha-D-ribose 1-diphosphate</name>
        <dbReference type="ChEBI" id="CHEBI:58017"/>
    </ligand>
</feature>
<feature type="binding site" evidence="5">
    <location>
        <begin position="86"/>
        <end position="87"/>
    </location>
    <ligand>
        <name>5-phospho-alpha-D-ribose 1-diphosphate</name>
        <dbReference type="ChEBI" id="CHEBI:58017"/>
    </ligand>
</feature>
<dbReference type="InterPro" id="IPR017459">
    <property type="entry name" value="Glycosyl_Trfase_fam3_N_dom"/>
</dbReference>
<dbReference type="Gene3D" id="3.40.1030.10">
    <property type="entry name" value="Nucleoside phosphorylase/phosphoribosyltransferase catalytic domain"/>
    <property type="match status" value="1"/>
</dbReference>
<proteinExistence type="inferred from homology"/>
<feature type="binding site" evidence="5">
    <location>
        <position position="83"/>
    </location>
    <ligand>
        <name>anthranilate</name>
        <dbReference type="ChEBI" id="CHEBI:16567"/>
        <label>1</label>
    </ligand>
</feature>
<comment type="catalytic activity">
    <reaction evidence="5">
        <text>N-(5-phospho-beta-D-ribosyl)anthranilate + diphosphate = 5-phospho-alpha-D-ribose 1-diphosphate + anthranilate</text>
        <dbReference type="Rhea" id="RHEA:11768"/>
        <dbReference type="ChEBI" id="CHEBI:16567"/>
        <dbReference type="ChEBI" id="CHEBI:18277"/>
        <dbReference type="ChEBI" id="CHEBI:33019"/>
        <dbReference type="ChEBI" id="CHEBI:58017"/>
        <dbReference type="EC" id="2.4.2.18"/>
    </reaction>
</comment>
<feature type="binding site" evidence="5">
    <location>
        <position position="91"/>
    </location>
    <ligand>
        <name>5-phospho-alpha-D-ribose 1-diphosphate</name>
        <dbReference type="ChEBI" id="CHEBI:58017"/>
    </ligand>
</feature>
<sequence length="378" mass="38542">MSVRSWPQVLGTLADGGDLAADDTTWVIDEIFTDNATAAQIAAFGVAMKIKGPTPTELAGMVSGMLGHARLVHVDGDAVDIVGTGGDRSGSVNISTMSSVVVAAAGVPVVKHGNRAASSKSGGADVLEALGVKLALGPESVARSVREAGIGFCFAPLFHAGLRFAGPARKEIGIPTVFNVLGPLTNPAQPRAGLIGCAFADLAPVIAGVFAERRYPRSAPGGGSSRDHAGRPERPDEQSASALVVRGRDGLDEITTSDLTDVWVVSGGRIRQTVLDPVRLGIARVDLDALRGGDAEVNAGIAREVFAGTPGAVRDAVLLNSAAAIVAYDLSRGVGDVDLDLDSALTTGLERAAAAVDSGAAAKLLDGWAELTRTLDES</sequence>
<feature type="domain" description="Glycosyl transferase family 3 N-terminal" evidence="8">
    <location>
        <begin position="8"/>
        <end position="69"/>
    </location>
</feature>
<keyword evidence="4 5" id="KW-0057">Aromatic amino acid biosynthesis</keyword>
<dbReference type="EC" id="2.4.2.18" evidence="5"/>
<keyword evidence="2 5" id="KW-0808">Transferase</keyword>
<dbReference type="InterPro" id="IPR035902">
    <property type="entry name" value="Nuc_phospho_transferase"/>
</dbReference>
<evidence type="ECO:0000313" key="10">
    <source>
        <dbReference type="Proteomes" id="UP001595767"/>
    </source>
</evidence>
<dbReference type="PANTHER" id="PTHR43285:SF2">
    <property type="entry name" value="ANTHRANILATE PHOSPHORIBOSYLTRANSFERASE"/>
    <property type="match status" value="1"/>
</dbReference>
<reference evidence="10" key="1">
    <citation type="journal article" date="2019" name="Int. J. Syst. Evol. Microbiol.">
        <title>The Global Catalogue of Microorganisms (GCM) 10K type strain sequencing project: providing services to taxonomists for standard genome sequencing and annotation.</title>
        <authorList>
            <consortium name="The Broad Institute Genomics Platform"/>
            <consortium name="The Broad Institute Genome Sequencing Center for Infectious Disease"/>
            <person name="Wu L."/>
            <person name="Ma J."/>
        </authorList>
    </citation>
    <scope>NUCLEOTIDE SEQUENCE [LARGE SCALE GENOMIC DNA]</scope>
    <source>
        <strain evidence="10">CGMCC 4.7204</strain>
    </source>
</reference>
<accession>A0ABV8L092</accession>
<gene>
    <name evidence="5 9" type="primary">trpD</name>
    <name evidence="9" type="ORF">ACFOW8_01075</name>
</gene>
<dbReference type="InterPro" id="IPR000312">
    <property type="entry name" value="Glycosyl_Trfase_fam3"/>
</dbReference>
<name>A0ABV8L092_9NOCA</name>
<keyword evidence="3 5" id="KW-0822">Tryptophan biosynthesis</keyword>
<evidence type="ECO:0000256" key="4">
    <source>
        <dbReference type="ARBA" id="ARBA00023141"/>
    </source>
</evidence>
<feature type="binding site" evidence="5">
    <location>
        <position position="123"/>
    </location>
    <ligand>
        <name>5-phospho-alpha-D-ribose 1-diphosphate</name>
        <dbReference type="ChEBI" id="CHEBI:58017"/>
    </ligand>
</feature>
<comment type="function">
    <text evidence="5">Catalyzes the transfer of the phosphoribosyl group of 5-phosphorylribose-1-pyrophosphate (PRPP) to anthranilate to yield N-(5'-phosphoribosyl)-anthranilate (PRA).</text>
</comment>
<keyword evidence="5" id="KW-0460">Magnesium</keyword>
<dbReference type="SUPFAM" id="SSF52418">
    <property type="entry name" value="Nucleoside phosphorylase/phosphoribosyltransferase catalytic domain"/>
    <property type="match status" value="1"/>
</dbReference>
<dbReference type="InterPro" id="IPR036320">
    <property type="entry name" value="Glycosyl_Trfase_fam3_N_dom_sf"/>
</dbReference>
<keyword evidence="5" id="KW-0479">Metal-binding</keyword>
<comment type="subunit">
    <text evidence="5">Homodimer.</text>
</comment>
<feature type="region of interest" description="Disordered" evidence="6">
    <location>
        <begin position="217"/>
        <end position="241"/>
    </location>
</feature>
<keyword evidence="1 5" id="KW-0328">Glycosyltransferase</keyword>
<comment type="pathway">
    <text evidence="5">Amino-acid biosynthesis; L-tryptophan biosynthesis; L-tryptophan from chorismate: step 2/5.</text>
</comment>
<dbReference type="PANTHER" id="PTHR43285">
    <property type="entry name" value="ANTHRANILATE PHOSPHORIBOSYLTRANSFERASE"/>
    <property type="match status" value="1"/>
</dbReference>
<comment type="caution">
    <text evidence="5">Lacks conserved residue(s) required for the propagation of feature annotation.</text>
</comment>
<feature type="domain" description="Glycosyl transferase family 3" evidence="7">
    <location>
        <begin position="239"/>
        <end position="361"/>
    </location>
</feature>
<evidence type="ECO:0000313" key="9">
    <source>
        <dbReference type="EMBL" id="MFC4123513.1"/>
    </source>
</evidence>
<feature type="compositionally biased region" description="Basic and acidic residues" evidence="6">
    <location>
        <begin position="225"/>
        <end position="237"/>
    </location>
</feature>
<keyword evidence="5" id="KW-0028">Amino-acid biosynthesis</keyword>
<protein>
    <recommendedName>
        <fullName evidence="5">Anthranilate phosphoribosyltransferase</fullName>
        <ecNumber evidence="5">2.4.2.18</ecNumber>
    </recommendedName>
</protein>
<dbReference type="GO" id="GO:0016829">
    <property type="term" value="F:lyase activity"/>
    <property type="evidence" value="ECO:0007669"/>
    <property type="project" value="UniProtKB-KW"/>
</dbReference>
<feature type="binding site" evidence="5">
    <location>
        <position position="95"/>
    </location>
    <ligand>
        <name>Mg(2+)</name>
        <dbReference type="ChEBI" id="CHEBI:18420"/>
        <label>1</label>
    </ligand>
</feature>
<dbReference type="Pfam" id="PF00591">
    <property type="entry name" value="Glycos_transf_3"/>
    <property type="match status" value="2"/>
</dbReference>
<dbReference type="Proteomes" id="UP001595767">
    <property type="component" value="Unassembled WGS sequence"/>
</dbReference>
<evidence type="ECO:0000256" key="5">
    <source>
        <dbReference type="HAMAP-Rule" id="MF_00211"/>
    </source>
</evidence>
<evidence type="ECO:0000259" key="7">
    <source>
        <dbReference type="Pfam" id="PF00591"/>
    </source>
</evidence>
<dbReference type="SUPFAM" id="SSF47648">
    <property type="entry name" value="Nucleoside phosphorylase/phosphoribosyltransferase N-terminal domain"/>
    <property type="match status" value="1"/>
</dbReference>
<feature type="binding site" evidence="5">
    <location>
        <position position="252"/>
    </location>
    <ligand>
        <name>Mg(2+)</name>
        <dbReference type="ChEBI" id="CHEBI:18420"/>
        <label>2</label>
    </ligand>
</feature>
<comment type="similarity">
    <text evidence="5">Belongs to the anthranilate phosphoribosyltransferase family.</text>
</comment>
<dbReference type="RefSeq" id="WP_378543975.1">
    <property type="nucleotide sequence ID" value="NZ_JBHSBA010000002.1"/>
</dbReference>
<feature type="binding site" evidence="5">
    <location>
        <position position="114"/>
    </location>
    <ligand>
        <name>anthranilate</name>
        <dbReference type="ChEBI" id="CHEBI:16567"/>
        <label>1</label>
    </ligand>
</feature>
<comment type="cofactor">
    <cofactor evidence="5">
        <name>Mg(2+)</name>
        <dbReference type="ChEBI" id="CHEBI:18420"/>
    </cofactor>
    <text evidence="5">Binds 2 magnesium ions per monomer.</text>
</comment>
<organism evidence="9 10">
    <name type="scientific">Nocardia rhizosphaerae</name>
    <dbReference type="NCBI Taxonomy" id="1691571"/>
    <lineage>
        <taxon>Bacteria</taxon>
        <taxon>Bacillati</taxon>
        <taxon>Actinomycetota</taxon>
        <taxon>Actinomycetes</taxon>
        <taxon>Mycobacteriales</taxon>
        <taxon>Nocardiaceae</taxon>
        <taxon>Nocardia</taxon>
    </lineage>
</organism>
<keyword evidence="10" id="KW-1185">Reference proteome</keyword>
<feature type="binding site" evidence="5">
    <location>
        <position position="253"/>
    </location>
    <ligand>
        <name>Mg(2+)</name>
        <dbReference type="ChEBI" id="CHEBI:18420"/>
        <label>1</label>
    </ligand>
</feature>
<feature type="domain" description="Glycosyl transferase family 3" evidence="7">
    <location>
        <begin position="76"/>
        <end position="213"/>
    </location>
</feature>
<dbReference type="EMBL" id="JBHSBA010000002">
    <property type="protein sequence ID" value="MFC4123513.1"/>
    <property type="molecule type" value="Genomic_DNA"/>
</dbReference>
<evidence type="ECO:0000259" key="8">
    <source>
        <dbReference type="Pfam" id="PF02885"/>
    </source>
</evidence>
<dbReference type="InterPro" id="IPR005940">
    <property type="entry name" value="Anthranilate_Pribosyl_Tfrase"/>
</dbReference>